<dbReference type="EMBL" id="CP011805">
    <property type="protein sequence ID" value="AKM08130.1"/>
    <property type="molecule type" value="Genomic_DNA"/>
</dbReference>
<dbReference type="GO" id="GO:0046930">
    <property type="term" value="C:pore complex"/>
    <property type="evidence" value="ECO:0007669"/>
    <property type="project" value="UniProtKB-KW"/>
</dbReference>
<dbReference type="PRINTS" id="PR01021">
    <property type="entry name" value="OMPADOMAIN"/>
</dbReference>
<keyword evidence="7" id="KW-0626">Porin</keyword>
<dbReference type="STRING" id="543877.AM2010_2068"/>
<protein>
    <submittedName>
        <fullName evidence="13">Flagellar motor protein MotB</fullName>
    </submittedName>
</protein>
<evidence type="ECO:0000256" key="6">
    <source>
        <dbReference type="ARBA" id="ARBA00023065"/>
    </source>
</evidence>
<evidence type="ECO:0000256" key="4">
    <source>
        <dbReference type="ARBA" id="ARBA00022692"/>
    </source>
</evidence>
<dbReference type="Gene3D" id="2.40.160.20">
    <property type="match status" value="1"/>
</dbReference>
<keyword evidence="8 10" id="KW-0472">Membrane</keyword>
<dbReference type="SUPFAM" id="SSF56925">
    <property type="entry name" value="OMPA-like"/>
    <property type="match status" value="1"/>
</dbReference>
<proteinExistence type="predicted"/>
<feature type="domain" description="OmpA-like" evidence="12">
    <location>
        <begin position="233"/>
        <end position="350"/>
    </location>
</feature>
<keyword evidence="5" id="KW-0732">Signal</keyword>
<dbReference type="InterPro" id="IPR050330">
    <property type="entry name" value="Bact_OuterMem_StrucFunc"/>
</dbReference>
<gene>
    <name evidence="13" type="ORF">AM2010_2068</name>
</gene>
<keyword evidence="4" id="KW-0812">Transmembrane</keyword>
<evidence type="ECO:0000313" key="13">
    <source>
        <dbReference type="EMBL" id="AKM08130.1"/>
    </source>
</evidence>
<evidence type="ECO:0000256" key="7">
    <source>
        <dbReference type="ARBA" id="ARBA00023114"/>
    </source>
</evidence>
<dbReference type="PROSITE" id="PS51123">
    <property type="entry name" value="OMPA_2"/>
    <property type="match status" value="1"/>
</dbReference>
<keyword evidence="13" id="KW-0969">Cilium</keyword>
<dbReference type="Pfam" id="PF00691">
    <property type="entry name" value="OmpA"/>
    <property type="match status" value="1"/>
</dbReference>
<accession>A0A0G3X9C7</accession>
<keyword evidence="6" id="KW-0406">Ion transport</keyword>
<dbReference type="PANTHER" id="PTHR30329">
    <property type="entry name" value="STATOR ELEMENT OF FLAGELLAR MOTOR COMPLEX"/>
    <property type="match status" value="1"/>
</dbReference>
<evidence type="ECO:0000256" key="3">
    <source>
        <dbReference type="ARBA" id="ARBA00022452"/>
    </source>
</evidence>
<keyword evidence="9" id="KW-0998">Cell outer membrane</keyword>
<dbReference type="InterPro" id="IPR011250">
    <property type="entry name" value="OMP/PagP_B-barrel"/>
</dbReference>
<dbReference type="GO" id="GO:0009279">
    <property type="term" value="C:cell outer membrane"/>
    <property type="evidence" value="ECO:0007669"/>
    <property type="project" value="UniProtKB-SubCell"/>
</dbReference>
<dbReference type="InterPro" id="IPR006665">
    <property type="entry name" value="OmpA-like"/>
</dbReference>
<keyword evidence="2" id="KW-0813">Transport</keyword>
<dbReference type="GO" id="GO:0015288">
    <property type="term" value="F:porin activity"/>
    <property type="evidence" value="ECO:0007669"/>
    <property type="project" value="UniProtKB-KW"/>
</dbReference>
<evidence type="ECO:0000256" key="2">
    <source>
        <dbReference type="ARBA" id="ARBA00022448"/>
    </source>
</evidence>
<keyword evidence="13" id="KW-0282">Flagellum</keyword>
<dbReference type="GO" id="GO:0006811">
    <property type="term" value="P:monoatomic ion transport"/>
    <property type="evidence" value="ECO:0007669"/>
    <property type="project" value="UniProtKB-KW"/>
</dbReference>
<evidence type="ECO:0000256" key="10">
    <source>
        <dbReference type="PROSITE-ProRule" id="PRU00473"/>
    </source>
</evidence>
<organism evidence="13 14">
    <name type="scientific">Pelagerythrobacter marensis</name>
    <dbReference type="NCBI Taxonomy" id="543877"/>
    <lineage>
        <taxon>Bacteria</taxon>
        <taxon>Pseudomonadati</taxon>
        <taxon>Pseudomonadota</taxon>
        <taxon>Alphaproteobacteria</taxon>
        <taxon>Sphingomonadales</taxon>
        <taxon>Erythrobacteraceae</taxon>
        <taxon>Pelagerythrobacter</taxon>
    </lineage>
</organism>
<name>A0A0G3X9C7_9SPHN</name>
<dbReference type="SUPFAM" id="SSF103088">
    <property type="entry name" value="OmpA-like"/>
    <property type="match status" value="1"/>
</dbReference>
<dbReference type="AlphaFoldDB" id="A0A0G3X9C7"/>
<dbReference type="Pfam" id="PF13505">
    <property type="entry name" value="OMP_b-brl"/>
    <property type="match status" value="1"/>
</dbReference>
<keyword evidence="14" id="KW-1185">Reference proteome</keyword>
<dbReference type="InterPro" id="IPR027385">
    <property type="entry name" value="Beta-barrel_OMP"/>
</dbReference>
<dbReference type="CDD" id="cd07185">
    <property type="entry name" value="OmpA_C-like"/>
    <property type="match status" value="1"/>
</dbReference>
<dbReference type="PANTHER" id="PTHR30329:SF21">
    <property type="entry name" value="LIPOPROTEIN YIAD-RELATED"/>
    <property type="match status" value="1"/>
</dbReference>
<evidence type="ECO:0000256" key="1">
    <source>
        <dbReference type="ARBA" id="ARBA00004571"/>
    </source>
</evidence>
<evidence type="ECO:0000256" key="11">
    <source>
        <dbReference type="SAM" id="MobiDB-lite"/>
    </source>
</evidence>
<evidence type="ECO:0000256" key="5">
    <source>
        <dbReference type="ARBA" id="ARBA00022729"/>
    </source>
</evidence>
<reference evidence="13 14" key="1">
    <citation type="submission" date="2015-06" db="EMBL/GenBank/DDBJ databases">
        <authorList>
            <person name="Kim K.M."/>
        </authorList>
    </citation>
    <scope>NUCLEOTIDE SEQUENCE [LARGE SCALE GENOMIC DNA]</scope>
    <source>
        <strain evidence="13 14">KCTC 22370</strain>
    </source>
</reference>
<dbReference type="InterPro" id="IPR036737">
    <property type="entry name" value="OmpA-like_sf"/>
</dbReference>
<keyword evidence="13" id="KW-0966">Cell projection</keyword>
<dbReference type="InterPro" id="IPR006664">
    <property type="entry name" value="OMP_bac"/>
</dbReference>
<evidence type="ECO:0000256" key="8">
    <source>
        <dbReference type="ARBA" id="ARBA00023136"/>
    </source>
</evidence>
<dbReference type="Gene3D" id="3.30.1330.60">
    <property type="entry name" value="OmpA-like domain"/>
    <property type="match status" value="1"/>
</dbReference>
<evidence type="ECO:0000259" key="12">
    <source>
        <dbReference type="PROSITE" id="PS51123"/>
    </source>
</evidence>
<keyword evidence="3" id="KW-1134">Transmembrane beta strand</keyword>
<dbReference type="KEGG" id="amx:AM2010_2068"/>
<sequence length="352" mass="36574">MASTALASPALARDGQWYIEGQGGPMIVEDLDFDIVDGDGEVVDTVNADTKTGYDFGGVVGYDFGAFRLEADGSYRRAAIDQLVADGEQFDAGGSASALAFMLNGLFDFGDDDGLQGFVGGGAGVARTSVDAMVGGPDLIDDSDTGFAWQALAGVRAPLTDAIDVGLRYRFFNAPNVDLIDASGEAGETRFRSHSILGTLTYNFGGAPAPMVAPPPPPPPPAPTPPPPPPPPPAPVCNKGPYIVFFEFDKSNITPEAATILDNAVSAYTSCGTAAVMLAGHTDRAGSARYNMGLAERRNASVRSYLAGRGVPGARISSEAFGESQPRVPTADGVRELQNRRVEITYGPGSGM</sequence>
<feature type="region of interest" description="Disordered" evidence="11">
    <location>
        <begin position="211"/>
        <end position="234"/>
    </location>
</feature>
<evidence type="ECO:0000256" key="9">
    <source>
        <dbReference type="ARBA" id="ARBA00023237"/>
    </source>
</evidence>
<dbReference type="PATRIC" id="fig|543877.4.peg.2102"/>
<evidence type="ECO:0000313" key="14">
    <source>
        <dbReference type="Proteomes" id="UP000037643"/>
    </source>
</evidence>
<dbReference type="Proteomes" id="UP000037643">
    <property type="component" value="Chromosome"/>
</dbReference>
<comment type="subcellular location">
    <subcellularLocation>
        <location evidence="1">Cell outer membrane</location>
        <topology evidence="1">Multi-pass membrane protein</topology>
    </subcellularLocation>
</comment>